<proteinExistence type="predicted"/>
<evidence type="ECO:0000313" key="1">
    <source>
        <dbReference type="EMBL" id="KAJ8128926.1"/>
    </source>
</evidence>
<reference evidence="1" key="1">
    <citation type="submission" date="2022-12" db="EMBL/GenBank/DDBJ databases">
        <title>Genome Sequence of Lasiodiplodia mahajangana.</title>
        <authorList>
            <person name="Buettner E."/>
        </authorList>
    </citation>
    <scope>NUCLEOTIDE SEQUENCE</scope>
    <source>
        <strain evidence="1">VT137</strain>
    </source>
</reference>
<evidence type="ECO:0000313" key="2">
    <source>
        <dbReference type="Proteomes" id="UP001153332"/>
    </source>
</evidence>
<accession>A0ACC2JN97</accession>
<sequence>MVLKSNPLTLTAVGLEQLLSPLCWVGQRSTLSKPAKLASISKHTEGKLRKFASLGACPATCGSYALKRGEAKVDAHIIGTLNDAGLIIIAMANLSLSSELYYLFLDYLVIFCSPIIFSKIFYHFLELGNSKGDRLMAGWSAVGGQTKNPHVEGDIPLDAPPLTSWGPAGSSSGSATAVTAGFSPVSLGTELEGSITWPAARVGLYAIKLTPGSTDLHGFQPGAERFLSQGPYGKTTADVALLSAIIQRLRPNHCLPLTTSWHGLKLGFVEPSLWRVPNDTVKELLDFKLTSPGDNNQRGLEKMRDSTMTKEQYDSNVTALQGAARCGGPYAHYLQNDFYL</sequence>
<keyword evidence="2" id="KW-1185">Reference proteome</keyword>
<name>A0ACC2JN97_9PEZI</name>
<organism evidence="1 2">
    <name type="scientific">Lasiodiplodia mahajangana</name>
    <dbReference type="NCBI Taxonomy" id="1108764"/>
    <lineage>
        <taxon>Eukaryota</taxon>
        <taxon>Fungi</taxon>
        <taxon>Dikarya</taxon>
        <taxon>Ascomycota</taxon>
        <taxon>Pezizomycotina</taxon>
        <taxon>Dothideomycetes</taxon>
        <taxon>Dothideomycetes incertae sedis</taxon>
        <taxon>Botryosphaeriales</taxon>
        <taxon>Botryosphaeriaceae</taxon>
        <taxon>Lasiodiplodia</taxon>
    </lineage>
</organism>
<dbReference type="Proteomes" id="UP001153332">
    <property type="component" value="Unassembled WGS sequence"/>
</dbReference>
<protein>
    <submittedName>
        <fullName evidence="1">Uncharacterized protein</fullName>
    </submittedName>
</protein>
<dbReference type="EMBL" id="JAPUUL010000915">
    <property type="protein sequence ID" value="KAJ8128926.1"/>
    <property type="molecule type" value="Genomic_DNA"/>
</dbReference>
<gene>
    <name evidence="1" type="ORF">O1611_g4703</name>
</gene>
<comment type="caution">
    <text evidence="1">The sequence shown here is derived from an EMBL/GenBank/DDBJ whole genome shotgun (WGS) entry which is preliminary data.</text>
</comment>